<sequence>MDDDDMLPSVSERGSPHGSPTASDDEDGGPSIIQHRARIIECLSDMMAQSLQAMQEYFSNHDDYTALSEKDQKTLFQASIMEILIVKCFFTYRQGRFYTDQGVEIISRETLLLGTNDQTFVNGFFDFFSQMERLNFSEEQALILMSISMFDPNRVEIVHLDEPDRVRNLFNKYIAELSASLPTSGLLLRSSLKDLKSGFKDILMRSSTNPMVDLGENVYNFLSMMTNSARWQQ</sequence>
<evidence type="ECO:0000256" key="9">
    <source>
        <dbReference type="SAM" id="MobiDB-lite"/>
    </source>
</evidence>
<evidence type="ECO:0000256" key="4">
    <source>
        <dbReference type="ARBA" id="ARBA00023015"/>
    </source>
</evidence>
<dbReference type="InterPro" id="IPR050234">
    <property type="entry name" value="Nuclear_hormone_rcpt_NR1"/>
</dbReference>
<keyword evidence="12" id="KW-1185">Reference proteome</keyword>
<evidence type="ECO:0000256" key="2">
    <source>
        <dbReference type="ARBA" id="ARBA00022771"/>
    </source>
</evidence>
<evidence type="ECO:0000256" key="8">
    <source>
        <dbReference type="ARBA" id="ARBA00023242"/>
    </source>
</evidence>
<dbReference type="PANTHER" id="PTHR24082:SF507">
    <property type="entry name" value="BILE ACID RECEPTOR-RELATED"/>
    <property type="match status" value="1"/>
</dbReference>
<evidence type="ECO:0000256" key="7">
    <source>
        <dbReference type="ARBA" id="ARBA00023170"/>
    </source>
</evidence>
<keyword evidence="3" id="KW-0862">Zinc</keyword>
<gene>
    <name evidence="11" type="ORF">OKIOD_LOCUS7655</name>
</gene>
<dbReference type="PANTHER" id="PTHR24082">
    <property type="entry name" value="NUCLEAR HORMONE RECEPTOR"/>
    <property type="match status" value="1"/>
</dbReference>
<dbReference type="Gene3D" id="1.10.565.10">
    <property type="entry name" value="Retinoid X Receptor"/>
    <property type="match status" value="1"/>
</dbReference>
<proteinExistence type="predicted"/>
<dbReference type="EMBL" id="OU015569">
    <property type="protein sequence ID" value="CAG5098929.1"/>
    <property type="molecule type" value="Genomic_DNA"/>
</dbReference>
<protein>
    <submittedName>
        <fullName evidence="11">Oidioi.mRNA.OKI2018_I69.XSR.g16097.t1.cds</fullName>
    </submittedName>
</protein>
<dbReference type="Pfam" id="PF00104">
    <property type="entry name" value="Hormone_recep"/>
    <property type="match status" value="1"/>
</dbReference>
<keyword evidence="7" id="KW-0675">Receptor</keyword>
<organism evidence="11 12">
    <name type="scientific">Oikopleura dioica</name>
    <name type="common">Tunicate</name>
    <dbReference type="NCBI Taxonomy" id="34765"/>
    <lineage>
        <taxon>Eukaryota</taxon>
        <taxon>Metazoa</taxon>
        <taxon>Chordata</taxon>
        <taxon>Tunicata</taxon>
        <taxon>Appendicularia</taxon>
        <taxon>Copelata</taxon>
        <taxon>Oikopleuridae</taxon>
        <taxon>Oikopleura</taxon>
    </lineage>
</organism>
<keyword evidence="1" id="KW-0479">Metal-binding</keyword>
<reference evidence="11 12" key="1">
    <citation type="submission" date="2021-04" db="EMBL/GenBank/DDBJ databases">
        <authorList>
            <person name="Bliznina A."/>
        </authorList>
    </citation>
    <scope>NUCLEOTIDE SEQUENCE [LARGE SCALE GENOMIC DNA]</scope>
</reference>
<keyword evidence="2" id="KW-0863">Zinc-finger</keyword>
<evidence type="ECO:0000256" key="3">
    <source>
        <dbReference type="ARBA" id="ARBA00022833"/>
    </source>
</evidence>
<keyword evidence="5" id="KW-0238">DNA-binding</keyword>
<dbReference type="SUPFAM" id="SSF48508">
    <property type="entry name" value="Nuclear receptor ligand-binding domain"/>
    <property type="match status" value="1"/>
</dbReference>
<keyword evidence="8" id="KW-0539">Nucleus</keyword>
<evidence type="ECO:0000256" key="1">
    <source>
        <dbReference type="ARBA" id="ARBA00022723"/>
    </source>
</evidence>
<dbReference type="Proteomes" id="UP001158576">
    <property type="component" value="Chromosome XSR"/>
</dbReference>
<evidence type="ECO:0000259" key="10">
    <source>
        <dbReference type="PROSITE" id="PS51843"/>
    </source>
</evidence>
<dbReference type="InterPro" id="IPR035500">
    <property type="entry name" value="NHR-like_dom_sf"/>
</dbReference>
<keyword evidence="4" id="KW-0805">Transcription regulation</keyword>
<dbReference type="PROSITE" id="PS51843">
    <property type="entry name" value="NR_LBD"/>
    <property type="match status" value="1"/>
</dbReference>
<feature type="domain" description="NR LBD" evidence="10">
    <location>
        <begin position="2"/>
        <end position="233"/>
    </location>
</feature>
<keyword evidence="6" id="KW-0804">Transcription</keyword>
<accession>A0ABN7SK30</accession>
<name>A0ABN7SK30_OIKDI</name>
<evidence type="ECO:0000256" key="6">
    <source>
        <dbReference type="ARBA" id="ARBA00023163"/>
    </source>
</evidence>
<feature type="region of interest" description="Disordered" evidence="9">
    <location>
        <begin position="1"/>
        <end position="30"/>
    </location>
</feature>
<evidence type="ECO:0000313" key="11">
    <source>
        <dbReference type="EMBL" id="CAG5098929.1"/>
    </source>
</evidence>
<evidence type="ECO:0000313" key="12">
    <source>
        <dbReference type="Proteomes" id="UP001158576"/>
    </source>
</evidence>
<dbReference type="InterPro" id="IPR000536">
    <property type="entry name" value="Nucl_hrmn_rcpt_lig-bd"/>
</dbReference>
<evidence type="ECO:0000256" key="5">
    <source>
        <dbReference type="ARBA" id="ARBA00023125"/>
    </source>
</evidence>